<dbReference type="OrthoDB" id="2085528at2"/>
<dbReference type="STRING" id="626937.HMPREF3293_01969"/>
<dbReference type="EMBL" id="LSZW01000063">
    <property type="protein sequence ID" value="KXK64731.1"/>
    <property type="molecule type" value="Genomic_DNA"/>
</dbReference>
<gene>
    <name evidence="1" type="ORF">HMPREF3293_01969</name>
</gene>
<accession>A0A136Q227</accession>
<dbReference type="Proteomes" id="UP000070366">
    <property type="component" value="Unassembled WGS sequence"/>
</dbReference>
<protein>
    <submittedName>
        <fullName evidence="1">Uncharacterized protein</fullName>
    </submittedName>
</protein>
<evidence type="ECO:0000313" key="2">
    <source>
        <dbReference type="Proteomes" id="UP000070366"/>
    </source>
</evidence>
<organism evidence="1 2">
    <name type="scientific">Christensenella minuta</name>
    <dbReference type="NCBI Taxonomy" id="626937"/>
    <lineage>
        <taxon>Bacteria</taxon>
        <taxon>Bacillati</taxon>
        <taxon>Bacillota</taxon>
        <taxon>Clostridia</taxon>
        <taxon>Christensenellales</taxon>
        <taxon>Christensenellaceae</taxon>
        <taxon>Christensenella</taxon>
    </lineage>
</organism>
<name>A0A136Q227_9FIRM</name>
<dbReference type="PATRIC" id="fig|626937.4.peg.1946"/>
<sequence length="495" mass="57575">MTKQPVTPLAYLMDMLYIQGTQLAKAVHVDRTIISRWKNGRAELNMKSQYFSDIVNAILDINKQQGIKTLERFFSSINNAEIQGRDELYEYVARWLVSKDFEKEFKEPDNGNSLYNASYKIYKGPSGKREAILYMLKVADSLPGGETIWGYDADSHIFYSGSHNSSASQKLFLDAQKKGHRLKTMFYMNRPADQIYNMSEYWLPMFLSPQMEAYYTYDTEVPFYRYIYLIKGKLALVGTNHNDDAADMYTAVYDDPMTVAQFDSYLENHMKGFKPLMKQLFHKDLCDDFKENEIAEFLKKDMNQYVNVASSPFISISRETIENVIFEMQLTAAEERKIMRFYRTCNANSKKFLSERHFSRVIFSMEYIHSLLPAHKLEIPVFSSLLGRKAEISSTNIAREIKLFIDETKNDPNVEVALLPYGTEPFLPEVNLWVKENAIAYFSQAADTTVRVLTDEFLSVNTFYSMMEKYWQQLPHQSKEKGWVYDQITRAVAGK</sequence>
<keyword evidence="2" id="KW-1185">Reference proteome</keyword>
<comment type="caution">
    <text evidence="1">The sequence shown here is derived from an EMBL/GenBank/DDBJ whole genome shotgun (WGS) entry which is preliminary data.</text>
</comment>
<dbReference type="RefSeq" id="WP_066518112.1">
    <property type="nucleotide sequence ID" value="NZ_CABMOF010000001.1"/>
</dbReference>
<reference evidence="1 2" key="1">
    <citation type="submission" date="2016-02" db="EMBL/GenBank/DDBJ databases">
        <authorList>
            <person name="Wen L."/>
            <person name="He K."/>
            <person name="Yang H."/>
        </authorList>
    </citation>
    <scope>NUCLEOTIDE SEQUENCE [LARGE SCALE GENOMIC DNA]</scope>
    <source>
        <strain evidence="1 2">DSM 22607</strain>
    </source>
</reference>
<proteinExistence type="predicted"/>
<dbReference type="AlphaFoldDB" id="A0A136Q227"/>
<evidence type="ECO:0000313" key="1">
    <source>
        <dbReference type="EMBL" id="KXK64731.1"/>
    </source>
</evidence>
<dbReference type="KEGG" id="cmiu:B1H56_05390"/>